<dbReference type="EMBL" id="AF335540">
    <property type="protein sequence ID" value="AAK71630.1"/>
    <property type="molecule type" value="Genomic_DNA"/>
</dbReference>
<reference evidence="1" key="1">
    <citation type="journal article" date="2001" name="J. Bacteriol.">
        <title>The SHI-3 iron transport island of Shigella boydii 0-1392 carries the genes for aerobactin synthesis and transport.</title>
        <authorList>
            <person name="Purdy G.E."/>
            <person name="Payne S.M."/>
        </authorList>
    </citation>
    <scope>NUCLEOTIDE SEQUENCE</scope>
    <source>
        <strain evidence="1">0-1392</strain>
    </source>
</reference>
<evidence type="ECO:0000313" key="1">
    <source>
        <dbReference type="EMBL" id="AAK71630.1"/>
    </source>
</evidence>
<organism evidence="1">
    <name type="scientific">Shigella boydii</name>
    <dbReference type="NCBI Taxonomy" id="621"/>
    <lineage>
        <taxon>Bacteria</taxon>
        <taxon>Pseudomonadati</taxon>
        <taxon>Pseudomonadota</taxon>
        <taxon>Gammaproteobacteria</taxon>
        <taxon>Enterobacterales</taxon>
        <taxon>Enterobacteriaceae</taxon>
        <taxon>Shigella</taxon>
    </lineage>
</organism>
<name>Q93PE7_SHIBO</name>
<sequence>MINIPSPTAVVMALVAISTLPSPSRVKLMPYPPRAHNTTGLLPVREICFPHHGDDGRNSIEPSISRAAHTDRLRFVCMTRTGSTTSRPFCPIPRSPALNAIGQQDSGFWGVSSIPGDIIMFQLHVLIVFICKINLSDNNIYC</sequence>
<protein>
    <submittedName>
        <fullName evidence="1">Uncharacterized protein</fullName>
    </submittedName>
</protein>
<proteinExistence type="predicted"/>
<accession>Q93PE7</accession>
<dbReference type="AlphaFoldDB" id="Q93PE7"/>